<organism evidence="2 3">
    <name type="scientific">Gilliamella apicola</name>
    <dbReference type="NCBI Taxonomy" id="1196095"/>
    <lineage>
        <taxon>Bacteria</taxon>
        <taxon>Pseudomonadati</taxon>
        <taxon>Pseudomonadota</taxon>
        <taxon>Gammaproteobacteria</taxon>
        <taxon>Orbales</taxon>
        <taxon>Orbaceae</taxon>
        <taxon>Gilliamella</taxon>
    </lineage>
</organism>
<sequence length="94" mass="10760">MTKHNTTFDELKEKALANPVARAAYDEAEEKWKLIQLLLSPREYAQLSQTELAKRLGVSFARIKSIEGKPLNTNFKAILKYFNACNVKLNFSLK</sequence>
<dbReference type="Gene3D" id="1.10.260.40">
    <property type="entry name" value="lambda repressor-like DNA-binding domains"/>
    <property type="match status" value="1"/>
</dbReference>
<dbReference type="InterPro" id="IPR001387">
    <property type="entry name" value="Cro/C1-type_HTH"/>
</dbReference>
<evidence type="ECO:0000313" key="3">
    <source>
        <dbReference type="Proteomes" id="UP000247932"/>
    </source>
</evidence>
<gene>
    <name evidence="2" type="ORF">DKK70_08010</name>
</gene>
<dbReference type="AlphaFoldDB" id="A0A2V4E5D7"/>
<dbReference type="RefSeq" id="WP_110433494.1">
    <property type="nucleotide sequence ID" value="NZ_QGLR01000009.1"/>
</dbReference>
<comment type="caution">
    <text evidence="2">The sequence shown here is derived from an EMBL/GenBank/DDBJ whole genome shotgun (WGS) entry which is preliminary data.</text>
</comment>
<proteinExistence type="predicted"/>
<evidence type="ECO:0000313" key="2">
    <source>
        <dbReference type="EMBL" id="PXZ07773.1"/>
    </source>
</evidence>
<keyword evidence="3" id="KW-1185">Reference proteome</keyword>
<dbReference type="Proteomes" id="UP000247932">
    <property type="component" value="Unassembled WGS sequence"/>
</dbReference>
<name>A0A2V4E5D7_9GAMM</name>
<dbReference type="GO" id="GO:0003677">
    <property type="term" value="F:DNA binding"/>
    <property type="evidence" value="ECO:0007669"/>
    <property type="project" value="InterPro"/>
</dbReference>
<feature type="domain" description="HTH cro/C1-type" evidence="1">
    <location>
        <begin position="42"/>
        <end position="92"/>
    </location>
</feature>
<dbReference type="EMBL" id="QGLR01000009">
    <property type="protein sequence ID" value="PXZ07773.1"/>
    <property type="molecule type" value="Genomic_DNA"/>
</dbReference>
<reference evidence="2 3" key="1">
    <citation type="submission" date="2018-05" db="EMBL/GenBank/DDBJ databases">
        <title>Reference genomes for bee gut microbiota database.</title>
        <authorList>
            <person name="Ellegaard K.M."/>
        </authorList>
    </citation>
    <scope>NUCLEOTIDE SEQUENCE [LARGE SCALE GENOMIC DNA]</scope>
    <source>
        <strain evidence="2 3">ESL0182</strain>
    </source>
</reference>
<dbReference type="SUPFAM" id="SSF47413">
    <property type="entry name" value="lambda repressor-like DNA-binding domains"/>
    <property type="match status" value="1"/>
</dbReference>
<evidence type="ECO:0000259" key="1">
    <source>
        <dbReference type="PROSITE" id="PS50943"/>
    </source>
</evidence>
<dbReference type="PROSITE" id="PS50943">
    <property type="entry name" value="HTH_CROC1"/>
    <property type="match status" value="1"/>
</dbReference>
<dbReference type="OrthoDB" id="7065101at2"/>
<protein>
    <submittedName>
        <fullName evidence="2">Transcriptional regulator</fullName>
    </submittedName>
</protein>
<accession>A0A2V4E5D7</accession>
<dbReference type="InterPro" id="IPR010982">
    <property type="entry name" value="Lambda_DNA-bd_dom_sf"/>
</dbReference>
<dbReference type="CDD" id="cd00093">
    <property type="entry name" value="HTH_XRE"/>
    <property type="match status" value="1"/>
</dbReference>